<keyword evidence="4" id="KW-1185">Reference proteome</keyword>
<reference evidence="3" key="3">
    <citation type="submission" date="2020-12" db="UniProtKB">
        <authorList>
            <consortium name="EnsemblPlants"/>
        </authorList>
    </citation>
    <scope>IDENTIFICATION</scope>
</reference>
<evidence type="ECO:0000259" key="1">
    <source>
        <dbReference type="Pfam" id="PF14214"/>
    </source>
</evidence>
<evidence type="ECO:0000313" key="3">
    <source>
        <dbReference type="EnsemblPlants" id="PAC:32928318.CDS.1"/>
    </source>
</evidence>
<dbReference type="EnsemblPlants" id="Pp3c15_9500V3.1">
    <property type="protein sequence ID" value="PAC:32928318.CDS.1"/>
    <property type="gene ID" value="Pp3c15_9500"/>
</dbReference>
<dbReference type="PANTHER" id="PTHR10492:SF57">
    <property type="entry name" value="ATP-DEPENDENT DNA HELICASE"/>
    <property type="match status" value="1"/>
</dbReference>
<reference evidence="2 4" key="2">
    <citation type="journal article" date="2018" name="Plant J.">
        <title>The Physcomitrella patens chromosome-scale assembly reveals moss genome structure and evolution.</title>
        <authorList>
            <person name="Lang D."/>
            <person name="Ullrich K.K."/>
            <person name="Murat F."/>
            <person name="Fuchs J."/>
            <person name="Jenkins J."/>
            <person name="Haas F.B."/>
            <person name="Piednoel M."/>
            <person name="Gundlach H."/>
            <person name="Van Bel M."/>
            <person name="Meyberg R."/>
            <person name="Vives C."/>
            <person name="Morata J."/>
            <person name="Symeonidi A."/>
            <person name="Hiss M."/>
            <person name="Muchero W."/>
            <person name="Kamisugi Y."/>
            <person name="Saleh O."/>
            <person name="Blanc G."/>
            <person name="Decker E.L."/>
            <person name="van Gessel N."/>
            <person name="Grimwood J."/>
            <person name="Hayes R.D."/>
            <person name="Graham S.W."/>
            <person name="Gunter L.E."/>
            <person name="McDaniel S.F."/>
            <person name="Hoernstein S.N.W."/>
            <person name="Larsson A."/>
            <person name="Li F.W."/>
            <person name="Perroud P.F."/>
            <person name="Phillips J."/>
            <person name="Ranjan P."/>
            <person name="Rokshar D.S."/>
            <person name="Rothfels C.J."/>
            <person name="Schneider L."/>
            <person name="Shu S."/>
            <person name="Stevenson D.W."/>
            <person name="Thummler F."/>
            <person name="Tillich M."/>
            <person name="Villarreal Aguilar J.C."/>
            <person name="Widiez T."/>
            <person name="Wong G.K."/>
            <person name="Wymore A."/>
            <person name="Zhang Y."/>
            <person name="Zimmer A.D."/>
            <person name="Quatrano R.S."/>
            <person name="Mayer K.F.X."/>
            <person name="Goodstein D."/>
            <person name="Casacuberta J.M."/>
            <person name="Vandepoele K."/>
            <person name="Reski R."/>
            <person name="Cuming A.C."/>
            <person name="Tuskan G.A."/>
            <person name="Maumus F."/>
            <person name="Salse J."/>
            <person name="Schmutz J."/>
            <person name="Rensing S.A."/>
        </authorList>
    </citation>
    <scope>NUCLEOTIDE SEQUENCE [LARGE SCALE GENOMIC DNA]</scope>
    <source>
        <strain evidence="3 4">cv. Gransden 2004</strain>
    </source>
</reference>
<proteinExistence type="predicted"/>
<dbReference type="InterPro" id="IPR025476">
    <property type="entry name" value="Helitron_helicase-like"/>
</dbReference>
<dbReference type="PANTHER" id="PTHR10492">
    <property type="match status" value="1"/>
</dbReference>
<dbReference type="STRING" id="3218.A0A2K1JCL0"/>
<sequence length="308" mass="35601">MTCNPTWPEILDELEPGQSPPDHPDIVVRVFELKLRALMDEITKKNVMGETIAFCYTIEFQKRGLPHAHILLWLKDKVNDCDLVDRIVCAEIPDLDSQPQLYAAVAKHMMHGPCGLDNLNCPCMEDDRCTKNYPMQARDTTEVDGDGHVFYRRRNQGRYIKKHVRGQIVRLDNRWVVPYNPYLIGRFNCHINVEICSSIKIVKYLHKYIFKGPNRGVVETDEVVDEIKDFLEGRYVAAQEACWRLFDFETNNKSHSICRLPVHLPGQQYVTFKEGTSLHLVIDQNAETKLTKFFELNCHIRALIASGN</sequence>
<dbReference type="Pfam" id="PF14214">
    <property type="entry name" value="Helitron_like_N"/>
    <property type="match status" value="1"/>
</dbReference>
<gene>
    <name evidence="2" type="ORF">PHYPA_019540</name>
</gene>
<protein>
    <recommendedName>
        <fullName evidence="1">Helitron helicase-like domain-containing protein</fullName>
    </recommendedName>
</protein>
<organism evidence="2">
    <name type="scientific">Physcomitrium patens</name>
    <name type="common">Spreading-leaved earth moss</name>
    <name type="synonym">Physcomitrella patens</name>
    <dbReference type="NCBI Taxonomy" id="3218"/>
    <lineage>
        <taxon>Eukaryota</taxon>
        <taxon>Viridiplantae</taxon>
        <taxon>Streptophyta</taxon>
        <taxon>Embryophyta</taxon>
        <taxon>Bryophyta</taxon>
        <taxon>Bryophytina</taxon>
        <taxon>Bryopsida</taxon>
        <taxon>Funariidae</taxon>
        <taxon>Funariales</taxon>
        <taxon>Funariaceae</taxon>
        <taxon>Physcomitrium</taxon>
    </lineage>
</organism>
<dbReference type="AlphaFoldDB" id="A0A2K1JCL0"/>
<name>A0A2K1JCL0_PHYPA</name>
<dbReference type="Proteomes" id="UP000006727">
    <property type="component" value="Chromosome 15"/>
</dbReference>
<dbReference type="EMBL" id="ABEU02000015">
    <property type="protein sequence ID" value="PNR39262.1"/>
    <property type="molecule type" value="Genomic_DNA"/>
</dbReference>
<reference evidence="2 4" key="1">
    <citation type="journal article" date="2008" name="Science">
        <title>The Physcomitrella genome reveals evolutionary insights into the conquest of land by plants.</title>
        <authorList>
            <person name="Rensing S."/>
            <person name="Lang D."/>
            <person name="Zimmer A."/>
            <person name="Terry A."/>
            <person name="Salamov A."/>
            <person name="Shapiro H."/>
            <person name="Nishiyama T."/>
            <person name="Perroud P.-F."/>
            <person name="Lindquist E."/>
            <person name="Kamisugi Y."/>
            <person name="Tanahashi T."/>
            <person name="Sakakibara K."/>
            <person name="Fujita T."/>
            <person name="Oishi K."/>
            <person name="Shin-I T."/>
            <person name="Kuroki Y."/>
            <person name="Toyoda A."/>
            <person name="Suzuki Y."/>
            <person name="Hashimoto A."/>
            <person name="Yamaguchi K."/>
            <person name="Sugano A."/>
            <person name="Kohara Y."/>
            <person name="Fujiyama A."/>
            <person name="Anterola A."/>
            <person name="Aoki S."/>
            <person name="Ashton N."/>
            <person name="Barbazuk W.B."/>
            <person name="Barker E."/>
            <person name="Bennetzen J."/>
            <person name="Bezanilla M."/>
            <person name="Blankenship R."/>
            <person name="Cho S.H."/>
            <person name="Dutcher S."/>
            <person name="Estelle M."/>
            <person name="Fawcett J.A."/>
            <person name="Gundlach H."/>
            <person name="Hanada K."/>
            <person name="Heyl A."/>
            <person name="Hicks K.A."/>
            <person name="Hugh J."/>
            <person name="Lohr M."/>
            <person name="Mayer K."/>
            <person name="Melkozernov A."/>
            <person name="Murata T."/>
            <person name="Nelson D."/>
            <person name="Pils B."/>
            <person name="Prigge M."/>
            <person name="Reiss B."/>
            <person name="Renner T."/>
            <person name="Rombauts S."/>
            <person name="Rushton P."/>
            <person name="Sanderfoot A."/>
            <person name="Schween G."/>
            <person name="Shiu S.-H."/>
            <person name="Stueber K."/>
            <person name="Theodoulou F.L."/>
            <person name="Tu H."/>
            <person name="Van de Peer Y."/>
            <person name="Verrier P.J."/>
            <person name="Waters E."/>
            <person name="Wood A."/>
            <person name="Yang L."/>
            <person name="Cove D."/>
            <person name="Cuming A."/>
            <person name="Hasebe M."/>
            <person name="Lucas S."/>
            <person name="Mishler D.B."/>
            <person name="Reski R."/>
            <person name="Grigoriev I."/>
            <person name="Quatrano R.S."/>
            <person name="Boore J.L."/>
        </authorList>
    </citation>
    <scope>NUCLEOTIDE SEQUENCE [LARGE SCALE GENOMIC DNA]</scope>
    <source>
        <strain evidence="3 4">cv. Gransden 2004</strain>
    </source>
</reference>
<dbReference type="InParanoid" id="A0A2K1JCL0"/>
<evidence type="ECO:0000313" key="4">
    <source>
        <dbReference type="Proteomes" id="UP000006727"/>
    </source>
</evidence>
<evidence type="ECO:0000313" key="2">
    <source>
        <dbReference type="EMBL" id="PNR39262.1"/>
    </source>
</evidence>
<dbReference type="Gramene" id="Pp3c15_9500V3.1">
    <property type="protein sequence ID" value="PAC:32928318.CDS.1"/>
    <property type="gene ID" value="Pp3c15_9500"/>
</dbReference>
<feature type="domain" description="Helitron helicase-like" evidence="1">
    <location>
        <begin position="1"/>
        <end position="72"/>
    </location>
</feature>
<accession>A0A2K1JCL0</accession>